<dbReference type="Gene3D" id="3.30.420.10">
    <property type="entry name" value="Ribonuclease H-like superfamily/Ribonuclease H"/>
    <property type="match status" value="1"/>
</dbReference>
<dbReference type="EMBL" id="JBHRYD010000007">
    <property type="protein sequence ID" value="MFC3705084.1"/>
    <property type="molecule type" value="Genomic_DNA"/>
</dbReference>
<dbReference type="InterPro" id="IPR051917">
    <property type="entry name" value="Transposase-Integrase"/>
</dbReference>
<keyword evidence="1" id="KW-0233">DNA recombination</keyword>
<dbReference type="PANTHER" id="PTHR10948:SF23">
    <property type="entry name" value="TRANSPOSASE INSI FOR INSERTION SEQUENCE ELEMENT IS30A-RELATED"/>
    <property type="match status" value="1"/>
</dbReference>
<dbReference type="InterPro" id="IPR036397">
    <property type="entry name" value="RNaseH_sf"/>
</dbReference>
<comment type="caution">
    <text evidence="3">The sequence shown here is derived from an EMBL/GenBank/DDBJ whole genome shotgun (WGS) entry which is preliminary data.</text>
</comment>
<dbReference type="InterPro" id="IPR053392">
    <property type="entry name" value="Transposase_IS30-like"/>
</dbReference>
<sequence>MGQNYVQLSLRERVLVGHWLGEGRSVRWMGRELGRAASTISRELARNSRPTKQWRSRYEGERAHGLALRRRRWDARFKLARQPDLRERVRQGLAMGHSPEQIAGRLARQHGRTIISHESIYRFIYHRSAQKDYWHRLLPRAKSRRGRLGRGGGSSTSLIRRRRPLALRPAEANERAVPGHWEVDLMAFSRYGQYVLVTHERTSRRLSLERLLNKSAAAVRLRLAAQLAALPRSLRRSLTFDNGTEFALHYKLSCKLSHGTFFCDPHAPWQKGGIENAIGRMRRSLPRKTDLATLGADELEALVKAYNDTPRKCLAFKTPNEVFCETINRVALQT</sequence>
<dbReference type="PANTHER" id="PTHR10948">
    <property type="entry name" value="TRANSPOSASE"/>
    <property type="match status" value="1"/>
</dbReference>
<proteinExistence type="predicted"/>
<gene>
    <name evidence="3" type="ORF">ACFOOL_09975</name>
</gene>
<dbReference type="Proteomes" id="UP001595613">
    <property type="component" value="Unassembled WGS sequence"/>
</dbReference>
<name>A0ABV7X390_9HYPH</name>
<keyword evidence="4" id="KW-1185">Reference proteome</keyword>
<dbReference type="InterPro" id="IPR001584">
    <property type="entry name" value="Integrase_cat-core"/>
</dbReference>
<dbReference type="PROSITE" id="PS50994">
    <property type="entry name" value="INTEGRASE"/>
    <property type="match status" value="1"/>
</dbReference>
<dbReference type="NCBIfam" id="NF033563">
    <property type="entry name" value="transpos_IS30"/>
    <property type="match status" value="1"/>
</dbReference>
<evidence type="ECO:0000313" key="4">
    <source>
        <dbReference type="Proteomes" id="UP001595613"/>
    </source>
</evidence>
<evidence type="ECO:0000256" key="1">
    <source>
        <dbReference type="ARBA" id="ARBA00023172"/>
    </source>
</evidence>
<evidence type="ECO:0000259" key="2">
    <source>
        <dbReference type="PROSITE" id="PS50994"/>
    </source>
</evidence>
<evidence type="ECO:0000313" key="3">
    <source>
        <dbReference type="EMBL" id="MFC3705084.1"/>
    </source>
</evidence>
<reference evidence="4" key="1">
    <citation type="journal article" date="2019" name="Int. J. Syst. Evol. Microbiol.">
        <title>The Global Catalogue of Microorganisms (GCM) 10K type strain sequencing project: providing services to taxonomists for standard genome sequencing and annotation.</title>
        <authorList>
            <consortium name="The Broad Institute Genomics Platform"/>
            <consortium name="The Broad Institute Genome Sequencing Center for Infectious Disease"/>
            <person name="Wu L."/>
            <person name="Ma J."/>
        </authorList>
    </citation>
    <scope>NUCLEOTIDE SEQUENCE [LARGE SCALE GENOMIC DNA]</scope>
    <source>
        <strain evidence="4">KCTC 42281</strain>
    </source>
</reference>
<organism evidence="3 4">
    <name type="scientific">Devosia honganensis</name>
    <dbReference type="NCBI Taxonomy" id="1610527"/>
    <lineage>
        <taxon>Bacteria</taxon>
        <taxon>Pseudomonadati</taxon>
        <taxon>Pseudomonadota</taxon>
        <taxon>Alphaproteobacteria</taxon>
        <taxon>Hyphomicrobiales</taxon>
        <taxon>Devosiaceae</taxon>
        <taxon>Devosia</taxon>
    </lineage>
</organism>
<feature type="domain" description="Integrase catalytic" evidence="2">
    <location>
        <begin position="165"/>
        <end position="327"/>
    </location>
</feature>
<dbReference type="InterPro" id="IPR025246">
    <property type="entry name" value="IS30-like_HTH"/>
</dbReference>
<dbReference type="SUPFAM" id="SSF53098">
    <property type="entry name" value="Ribonuclease H-like"/>
    <property type="match status" value="1"/>
</dbReference>
<accession>A0ABV7X390</accession>
<dbReference type="InterPro" id="IPR012337">
    <property type="entry name" value="RNaseH-like_sf"/>
</dbReference>
<dbReference type="Pfam" id="PF13936">
    <property type="entry name" value="HTH_38"/>
    <property type="match status" value="1"/>
</dbReference>
<protein>
    <submittedName>
        <fullName evidence="3">IS30 family transposase</fullName>
    </submittedName>
</protein>